<keyword evidence="1" id="KW-0812">Transmembrane</keyword>
<reference evidence="2 3" key="1">
    <citation type="submission" date="2018-12" db="EMBL/GenBank/DDBJ databases">
        <authorList>
            <consortium name="Pathogen Informatics"/>
        </authorList>
    </citation>
    <scope>NUCLEOTIDE SEQUENCE [LARGE SCALE GENOMIC DNA]</scope>
    <source>
        <strain evidence="2 3">NCTC9695</strain>
    </source>
</reference>
<dbReference type="Proteomes" id="UP000275777">
    <property type="component" value="Chromosome"/>
</dbReference>
<keyword evidence="1" id="KW-1133">Transmembrane helix</keyword>
<evidence type="ECO:0000313" key="3">
    <source>
        <dbReference type="Proteomes" id="UP000275777"/>
    </source>
</evidence>
<keyword evidence="1" id="KW-0472">Membrane</keyword>
<dbReference type="AlphaFoldDB" id="A0A3S4IW77"/>
<organism evidence="2 3">
    <name type="scientific">Chromobacterium violaceum</name>
    <dbReference type="NCBI Taxonomy" id="536"/>
    <lineage>
        <taxon>Bacteria</taxon>
        <taxon>Pseudomonadati</taxon>
        <taxon>Pseudomonadota</taxon>
        <taxon>Betaproteobacteria</taxon>
        <taxon>Neisseriales</taxon>
        <taxon>Chromobacteriaceae</taxon>
        <taxon>Chromobacterium</taxon>
    </lineage>
</organism>
<name>A0A3S4IW77_CHRVL</name>
<protein>
    <submittedName>
        <fullName evidence="2">Uncharacterized protein</fullName>
    </submittedName>
</protein>
<sequence length="127" mass="14563">MAGRRAGRSRRRARRSLPHHGGPRVSIDVWRGGYWHHGYYHGRTGWWWVAGGAWYFYTAPIYPYPACTRRRRRRGPAVPAAPAVPVVPAAPQEPAQVWYYCKAAKQYYPYVSECPGGWKTVPAQPPR</sequence>
<proteinExistence type="predicted"/>
<feature type="transmembrane region" description="Helical" evidence="1">
    <location>
        <begin position="45"/>
        <end position="64"/>
    </location>
</feature>
<accession>A0A3S4IW77</accession>
<dbReference type="EMBL" id="LR134182">
    <property type="protein sequence ID" value="VEB39991.1"/>
    <property type="molecule type" value="Genomic_DNA"/>
</dbReference>
<evidence type="ECO:0000313" key="2">
    <source>
        <dbReference type="EMBL" id="VEB39991.1"/>
    </source>
</evidence>
<gene>
    <name evidence="2" type="ORF">NCTC9695_00376</name>
</gene>
<evidence type="ECO:0000256" key="1">
    <source>
        <dbReference type="SAM" id="Phobius"/>
    </source>
</evidence>